<name>A0ABR7R7Q6_9PROT</name>
<dbReference type="RefSeq" id="WP_187778925.1">
    <property type="nucleotide sequence ID" value="NZ_JACTUZ010000051.1"/>
</dbReference>
<accession>A0ABR7R7Q6</accession>
<evidence type="ECO:0000256" key="1">
    <source>
        <dbReference type="ARBA" id="ARBA00023125"/>
    </source>
</evidence>
<sequence length="238" mass="25207">MARKTPLKRLGGGDGVPGFIAYYRVSTDKQGASGLGLEAQQEAVERHVRAAGGRILDVFREVESGKKNDRPEIAAAIAACRSRRATLVIAKLDRLARNVAFVSNLMEAGIEFVACDNPHASRLTIHILAAVAEHEREMISARTKAALQAAKARGVKLGNPKLRAGDGAAVSQATQIRIAKAAQHARDVLPAILAAQKAGCANHSQIAEALTARGIRTPAGGDVWHPVQVARILKRTSA</sequence>
<keyword evidence="2" id="KW-0233">DNA recombination</keyword>
<dbReference type="PANTHER" id="PTHR30461">
    <property type="entry name" value="DNA-INVERTASE FROM LAMBDOID PROPHAGE"/>
    <property type="match status" value="1"/>
</dbReference>
<evidence type="ECO:0000259" key="3">
    <source>
        <dbReference type="PROSITE" id="PS51736"/>
    </source>
</evidence>
<protein>
    <submittedName>
        <fullName evidence="4">Recombinase family protein</fullName>
    </submittedName>
</protein>
<proteinExistence type="predicted"/>
<dbReference type="PROSITE" id="PS51736">
    <property type="entry name" value="RECOMBINASES_3"/>
    <property type="match status" value="1"/>
</dbReference>
<dbReference type="InterPro" id="IPR036162">
    <property type="entry name" value="Resolvase-like_N_sf"/>
</dbReference>
<dbReference type="Pfam" id="PF00239">
    <property type="entry name" value="Resolvase"/>
    <property type="match status" value="1"/>
</dbReference>
<dbReference type="SMART" id="SM00857">
    <property type="entry name" value="Resolvase"/>
    <property type="match status" value="1"/>
</dbReference>
<dbReference type="CDD" id="cd00338">
    <property type="entry name" value="Ser_Recombinase"/>
    <property type="match status" value="1"/>
</dbReference>
<dbReference type="Proteomes" id="UP000603940">
    <property type="component" value="Unassembled WGS sequence"/>
</dbReference>
<evidence type="ECO:0000313" key="5">
    <source>
        <dbReference type="Proteomes" id="UP000603940"/>
    </source>
</evidence>
<keyword evidence="1" id="KW-0238">DNA-binding</keyword>
<dbReference type="InterPro" id="IPR006119">
    <property type="entry name" value="Resolv_N"/>
</dbReference>
<dbReference type="PANTHER" id="PTHR30461:SF2">
    <property type="entry name" value="SERINE RECOMBINASE PINE-RELATED"/>
    <property type="match status" value="1"/>
</dbReference>
<keyword evidence="5" id="KW-1185">Reference proteome</keyword>
<feature type="domain" description="Resolvase/invertase-type recombinase catalytic" evidence="3">
    <location>
        <begin position="18"/>
        <end position="154"/>
    </location>
</feature>
<dbReference type="Gene3D" id="3.40.50.1390">
    <property type="entry name" value="Resolvase, N-terminal catalytic domain"/>
    <property type="match status" value="1"/>
</dbReference>
<evidence type="ECO:0000313" key="4">
    <source>
        <dbReference type="EMBL" id="MBC9177806.1"/>
    </source>
</evidence>
<dbReference type="InterPro" id="IPR050639">
    <property type="entry name" value="SSR_resolvase"/>
</dbReference>
<gene>
    <name evidence="4" type="ORF">IBL25_12730</name>
</gene>
<dbReference type="SUPFAM" id="SSF53041">
    <property type="entry name" value="Resolvase-like"/>
    <property type="match status" value="1"/>
</dbReference>
<organism evidence="4 5">
    <name type="scientific">Pseudoroseomonas ludipueritiae</name>
    <dbReference type="NCBI Taxonomy" id="198093"/>
    <lineage>
        <taxon>Bacteria</taxon>
        <taxon>Pseudomonadati</taxon>
        <taxon>Pseudomonadota</taxon>
        <taxon>Alphaproteobacteria</taxon>
        <taxon>Acetobacterales</taxon>
        <taxon>Acetobacteraceae</taxon>
        <taxon>Pseudoroseomonas</taxon>
    </lineage>
</organism>
<reference evidence="4 5" key="1">
    <citation type="journal article" date="2009" name="Int. J. Syst. Evol. Microbiol.">
        <title>Transfer of Teichococcus ludipueritiae and Muricoccus roseus to the genus Roseomonas, as Roseomonas ludipueritiae comb. nov. and Roseomonas rosea comb. nov., respectively, and emended description of the genus Roseomonas.</title>
        <authorList>
            <person name="Sanchez-Porro C."/>
            <person name="Gallego V."/>
            <person name="Busse H.J."/>
            <person name="Kampfer P."/>
            <person name="Ventosa A."/>
        </authorList>
    </citation>
    <scope>NUCLEOTIDE SEQUENCE [LARGE SCALE GENOMIC DNA]</scope>
    <source>
        <strain evidence="4 5">DSM 14915</strain>
    </source>
</reference>
<comment type="caution">
    <text evidence="4">The sequence shown here is derived from an EMBL/GenBank/DDBJ whole genome shotgun (WGS) entry which is preliminary data.</text>
</comment>
<dbReference type="EMBL" id="JACTUZ010000051">
    <property type="protein sequence ID" value="MBC9177806.1"/>
    <property type="molecule type" value="Genomic_DNA"/>
</dbReference>
<evidence type="ECO:0000256" key="2">
    <source>
        <dbReference type="ARBA" id="ARBA00023172"/>
    </source>
</evidence>